<accession>H8K935</accession>
<dbReference type="Proteomes" id="UP000007589">
    <property type="component" value="Chromosome"/>
</dbReference>
<dbReference type="HOGENOM" id="CLU_1873852_0_0_5"/>
<organism evidence="1 2">
    <name type="scientific">Rickettsia australis (strain Cutlack)</name>
    <dbReference type="NCBI Taxonomy" id="1105110"/>
    <lineage>
        <taxon>Bacteria</taxon>
        <taxon>Pseudomonadati</taxon>
        <taxon>Pseudomonadota</taxon>
        <taxon>Alphaproteobacteria</taxon>
        <taxon>Rickettsiales</taxon>
        <taxon>Rickettsiaceae</taxon>
        <taxon>Rickettsieae</taxon>
        <taxon>Rickettsia</taxon>
        <taxon>spotted fever group</taxon>
    </lineage>
</organism>
<gene>
    <name evidence="1" type="ordered locus">MC5_00690</name>
</gene>
<keyword evidence="2" id="KW-1185">Reference proteome</keyword>
<protein>
    <submittedName>
        <fullName evidence="1">Uncharacterized protein</fullName>
    </submittedName>
</protein>
<dbReference type="AlphaFoldDB" id="H8K935"/>
<name>H8K935_RICAC</name>
<sequence>MSLCVKPFSDTLNIKDLSHVKDSNQSKWAKIKEIYIKPQKLETQKPILSQVLSHQVKENILTMGKIIINFFQVNKHNMISPFISSDNLNVYQELDLDTFSKNYSLIQPYLQKKILNKSPAQKTEKSFSCFKRNRRA</sequence>
<proteinExistence type="predicted"/>
<dbReference type="EMBL" id="CP003338">
    <property type="protein sequence ID" value="AFC70555.1"/>
    <property type="molecule type" value="Genomic_DNA"/>
</dbReference>
<evidence type="ECO:0000313" key="2">
    <source>
        <dbReference type="Proteomes" id="UP000007589"/>
    </source>
</evidence>
<dbReference type="RefSeq" id="WP_014412097.1">
    <property type="nucleotide sequence ID" value="NC_017058.1"/>
</dbReference>
<reference evidence="2" key="1">
    <citation type="submission" date="2012-02" db="EMBL/GenBank/DDBJ databases">
        <title>Complete genome sequence of Rickettsia australis strain Cutlack.</title>
        <authorList>
            <person name="Johnson S.L."/>
            <person name="Munk A.C."/>
            <person name="Han S."/>
            <person name="Bruce D.C."/>
            <person name="Dasch G.A."/>
        </authorList>
    </citation>
    <scope>NUCLEOTIDE SEQUENCE [LARGE SCALE GENOMIC DNA]</scope>
    <source>
        <strain evidence="2">Cutlack</strain>
    </source>
</reference>
<dbReference type="KEGG" id="rau:MC5_00690"/>
<evidence type="ECO:0000313" key="1">
    <source>
        <dbReference type="EMBL" id="AFC70555.1"/>
    </source>
</evidence>